<dbReference type="Gene3D" id="1.10.8.60">
    <property type="match status" value="1"/>
</dbReference>
<dbReference type="InterPro" id="IPR015085">
    <property type="entry name" value="Phage_T4_Gp59_N"/>
</dbReference>
<proteinExistence type="inferred from homology"/>
<reference evidence="2" key="1">
    <citation type="submission" date="2020-04" db="EMBL/GenBank/DDBJ databases">
        <authorList>
            <person name="Chiriac C."/>
            <person name="Salcher M."/>
            <person name="Ghai R."/>
            <person name="Kavagutti S V."/>
        </authorList>
    </citation>
    <scope>NUCLEOTIDE SEQUENCE</scope>
</reference>
<name>A0A6J5KSB4_9CAUD</name>
<evidence type="ECO:0000313" key="2">
    <source>
        <dbReference type="EMBL" id="CAB4124136.1"/>
    </source>
</evidence>
<dbReference type="SUPFAM" id="SSF48493">
    <property type="entry name" value="gene 59 helicase assembly protein"/>
    <property type="match status" value="1"/>
</dbReference>
<gene>
    <name evidence="2" type="ORF">UFOVP49_25</name>
</gene>
<dbReference type="InterPro" id="IPR008944">
    <property type="entry name" value="Phage_T4_Gp59"/>
</dbReference>
<evidence type="ECO:0000259" key="1">
    <source>
        <dbReference type="Pfam" id="PF08993"/>
    </source>
</evidence>
<organism evidence="2">
    <name type="scientific">uncultured Caudovirales phage</name>
    <dbReference type="NCBI Taxonomy" id="2100421"/>
    <lineage>
        <taxon>Viruses</taxon>
        <taxon>Duplodnaviria</taxon>
        <taxon>Heunggongvirae</taxon>
        <taxon>Uroviricota</taxon>
        <taxon>Caudoviricetes</taxon>
        <taxon>Peduoviridae</taxon>
        <taxon>Maltschvirus</taxon>
        <taxon>Maltschvirus maltsch</taxon>
    </lineage>
</organism>
<feature type="domain" description="Bacteriophage T4 Gp59 helicase assembly protein N-terminal" evidence="1">
    <location>
        <begin position="1"/>
        <end position="90"/>
    </location>
</feature>
<dbReference type="EMBL" id="LR796178">
    <property type="protein sequence ID" value="CAB4124136.1"/>
    <property type="molecule type" value="Genomic_DNA"/>
</dbReference>
<dbReference type="HAMAP" id="MF_04156">
    <property type="entry name" value="HELIC_LOADER_T4"/>
    <property type="match status" value="1"/>
</dbReference>
<dbReference type="Pfam" id="PF08993">
    <property type="entry name" value="T4_Gp59_N"/>
    <property type="match status" value="1"/>
</dbReference>
<protein>
    <submittedName>
        <fullName evidence="2">59 protein</fullName>
    </submittedName>
</protein>
<dbReference type="InterPro" id="IPR023197">
    <property type="entry name" value="Phage_T4_Gp59_dom_sf"/>
</dbReference>
<dbReference type="Gene3D" id="1.10.220.50">
    <property type="entry name" value="Bacteriophage T4, Gp59, helicase assembly protein, C-terminal domain"/>
    <property type="match status" value="1"/>
</dbReference>
<sequence length="202" mass="24367">MNGYEAYQAYQAVRLHFMSESFDYFTYHGKSKTSLDAFNLRKDKYLFHKIAKIYDEDELSYFYAINFVKLGKKTWINGMIQDEAVNNFKEWKKNQQARTYNFDEDLKKLAEMEFSELVTCKDGQFPELMNLVFQKEISYDSLIILDHFIKLVDAWNSKLGGDFIWDDFYKKFKKYKPFFINYAPLSEPYYKKMILDNLIIKR</sequence>
<accession>A0A6J5KSB4</accession>
<dbReference type="InterPro" id="IPR037082">
    <property type="entry name" value="Phage_T4_Gp59_C_sf"/>
</dbReference>